<keyword evidence="4" id="KW-0472">Membrane</keyword>
<protein>
    <submittedName>
        <fullName evidence="5">Uncharacterized protein</fullName>
    </submittedName>
</protein>
<keyword evidence="1" id="KW-0813">Transport</keyword>
<keyword evidence="2" id="KW-0762">Sugar transport</keyword>
<evidence type="ECO:0000313" key="6">
    <source>
        <dbReference type="Proteomes" id="UP000193834"/>
    </source>
</evidence>
<dbReference type="Proteomes" id="UP000193834">
    <property type="component" value="Unassembled WGS sequence"/>
</dbReference>
<dbReference type="AlphaFoldDB" id="A0A1X7LHE6"/>
<evidence type="ECO:0000313" key="5">
    <source>
        <dbReference type="EMBL" id="SMG52924.1"/>
    </source>
</evidence>
<evidence type="ECO:0000256" key="4">
    <source>
        <dbReference type="SAM" id="Phobius"/>
    </source>
</evidence>
<dbReference type="GO" id="GO:0009401">
    <property type="term" value="P:phosphoenolpyruvate-dependent sugar phosphotransferase system"/>
    <property type="evidence" value="ECO:0007669"/>
    <property type="project" value="UniProtKB-KW"/>
</dbReference>
<name>A0A1X7LHE6_9BACL</name>
<dbReference type="GO" id="GO:0005886">
    <property type="term" value="C:plasma membrane"/>
    <property type="evidence" value="ECO:0007669"/>
    <property type="project" value="TreeGrafter"/>
</dbReference>
<reference evidence="5 6" key="1">
    <citation type="submission" date="2017-04" db="EMBL/GenBank/DDBJ databases">
        <authorList>
            <person name="Afonso C.L."/>
            <person name="Miller P.J."/>
            <person name="Scott M.A."/>
            <person name="Spackman E."/>
            <person name="Goraichik I."/>
            <person name="Dimitrov K.M."/>
            <person name="Suarez D.L."/>
            <person name="Swayne D.E."/>
        </authorList>
    </citation>
    <scope>NUCLEOTIDE SEQUENCE [LARGE SCALE GENOMIC DNA]</scope>
    <source>
        <strain evidence="5 6">11</strain>
    </source>
</reference>
<keyword evidence="4" id="KW-1133">Transmembrane helix</keyword>
<evidence type="ECO:0000256" key="1">
    <source>
        <dbReference type="ARBA" id="ARBA00022448"/>
    </source>
</evidence>
<keyword evidence="6" id="KW-1185">Reference proteome</keyword>
<sequence length="49" mass="5171">MAFGITLPASHGGIFVIALVNKPLMYLLAILIGSVVSAFTLGVWKKKIA</sequence>
<gene>
    <name evidence="5" type="ORF">SAMN06295960_3419</name>
</gene>
<keyword evidence="3" id="KW-0598">Phosphotransferase system</keyword>
<dbReference type="EMBL" id="FXAZ01000005">
    <property type="protein sequence ID" value="SMG52924.1"/>
    <property type="molecule type" value="Genomic_DNA"/>
</dbReference>
<dbReference type="InterPro" id="IPR050864">
    <property type="entry name" value="Bacterial_PTS_Sugar_Transport"/>
</dbReference>
<feature type="transmembrane region" description="Helical" evidence="4">
    <location>
        <begin position="24"/>
        <end position="44"/>
    </location>
</feature>
<dbReference type="PANTHER" id="PTHR30505">
    <property type="entry name" value="FRUCTOSE-LIKE PERMEASE"/>
    <property type="match status" value="1"/>
</dbReference>
<dbReference type="STRING" id="1852522.SAMN06295960_3419"/>
<evidence type="ECO:0000256" key="3">
    <source>
        <dbReference type="ARBA" id="ARBA00022683"/>
    </source>
</evidence>
<keyword evidence="4" id="KW-0812">Transmembrane</keyword>
<dbReference type="PANTHER" id="PTHR30505:SF28">
    <property type="entry name" value="PTS SYSTEM 2-O-ALPHA-MANNOSYL-D-GLYCERATE-SPECIFIC EIIABC COMPONENT"/>
    <property type="match status" value="1"/>
</dbReference>
<organism evidence="5 6">
    <name type="scientific">Paenibacillus aquistagni</name>
    <dbReference type="NCBI Taxonomy" id="1852522"/>
    <lineage>
        <taxon>Bacteria</taxon>
        <taxon>Bacillati</taxon>
        <taxon>Bacillota</taxon>
        <taxon>Bacilli</taxon>
        <taxon>Bacillales</taxon>
        <taxon>Paenibacillaceae</taxon>
        <taxon>Paenibacillus</taxon>
    </lineage>
</organism>
<accession>A0A1X7LHE6</accession>
<dbReference type="GO" id="GO:0090563">
    <property type="term" value="F:protein-phosphocysteine-sugar phosphotransferase activity"/>
    <property type="evidence" value="ECO:0007669"/>
    <property type="project" value="TreeGrafter"/>
</dbReference>
<evidence type="ECO:0000256" key="2">
    <source>
        <dbReference type="ARBA" id="ARBA00022597"/>
    </source>
</evidence>
<proteinExistence type="predicted"/>